<keyword evidence="3" id="KW-1185">Reference proteome</keyword>
<proteinExistence type="predicted"/>
<name>A0ABD1V3Q3_9LAMI</name>
<reference evidence="3" key="1">
    <citation type="submission" date="2024-07" db="EMBL/GenBank/DDBJ databases">
        <title>Two chromosome-level genome assemblies of Korean endemic species Abeliophyllum distichum and Forsythia ovata (Oleaceae).</title>
        <authorList>
            <person name="Jang H."/>
        </authorList>
    </citation>
    <scope>NUCLEOTIDE SEQUENCE [LARGE SCALE GENOMIC DNA]</scope>
</reference>
<accession>A0ABD1V3Q3</accession>
<comment type="caution">
    <text evidence="2">The sequence shown here is derived from an EMBL/GenBank/DDBJ whole genome shotgun (WGS) entry which is preliminary data.</text>
</comment>
<evidence type="ECO:0000256" key="1">
    <source>
        <dbReference type="SAM" id="MobiDB-lite"/>
    </source>
</evidence>
<evidence type="ECO:0000313" key="2">
    <source>
        <dbReference type="EMBL" id="KAL2531943.1"/>
    </source>
</evidence>
<dbReference type="EMBL" id="JBFOLK010000002">
    <property type="protein sequence ID" value="KAL2531943.1"/>
    <property type="molecule type" value="Genomic_DNA"/>
</dbReference>
<dbReference type="AlphaFoldDB" id="A0ABD1V3Q3"/>
<feature type="region of interest" description="Disordered" evidence="1">
    <location>
        <begin position="82"/>
        <end position="132"/>
    </location>
</feature>
<organism evidence="2 3">
    <name type="scientific">Abeliophyllum distichum</name>
    <dbReference type="NCBI Taxonomy" id="126358"/>
    <lineage>
        <taxon>Eukaryota</taxon>
        <taxon>Viridiplantae</taxon>
        <taxon>Streptophyta</taxon>
        <taxon>Embryophyta</taxon>
        <taxon>Tracheophyta</taxon>
        <taxon>Spermatophyta</taxon>
        <taxon>Magnoliopsida</taxon>
        <taxon>eudicotyledons</taxon>
        <taxon>Gunneridae</taxon>
        <taxon>Pentapetalae</taxon>
        <taxon>asterids</taxon>
        <taxon>lamiids</taxon>
        <taxon>Lamiales</taxon>
        <taxon>Oleaceae</taxon>
        <taxon>Forsythieae</taxon>
        <taxon>Abeliophyllum</taxon>
    </lineage>
</organism>
<feature type="compositionally biased region" description="Basic and acidic residues" evidence="1">
    <location>
        <begin position="99"/>
        <end position="112"/>
    </location>
</feature>
<sequence length="132" mass="14018">MSSQTDSQNLSNEVEVDVQEPDCLSQTSSSFVEVIALNVLLSSVIGPSAKINFTKPKKNHTPVPTSKGVQTKIFLKLNSPSPAKGVVIKEPSPNSVRPSLDEVLGKDKEKVVEPSPKVKPALKQAPSSSKAA</sequence>
<dbReference type="Proteomes" id="UP001604336">
    <property type="component" value="Unassembled WGS sequence"/>
</dbReference>
<protein>
    <submittedName>
        <fullName evidence="2">Uncharacterized protein</fullName>
    </submittedName>
</protein>
<gene>
    <name evidence="2" type="ORF">Adt_05294</name>
</gene>
<feature type="region of interest" description="Disordered" evidence="1">
    <location>
        <begin position="1"/>
        <end position="21"/>
    </location>
</feature>
<feature type="compositionally biased region" description="Polar residues" evidence="1">
    <location>
        <begin position="1"/>
        <end position="12"/>
    </location>
</feature>
<evidence type="ECO:0000313" key="3">
    <source>
        <dbReference type="Proteomes" id="UP001604336"/>
    </source>
</evidence>